<name>G3B904_CANTC</name>
<dbReference type="Gene3D" id="1.10.10.790">
    <property type="entry name" value="Surp module"/>
    <property type="match status" value="2"/>
</dbReference>
<dbReference type="GO" id="GO:0071004">
    <property type="term" value="C:U2-type prespliceosome"/>
    <property type="evidence" value="ECO:0007669"/>
    <property type="project" value="TreeGrafter"/>
</dbReference>
<keyword evidence="5" id="KW-0508">mRNA splicing</keyword>
<dbReference type="GO" id="GO:0071013">
    <property type="term" value="C:catalytic step 2 spliceosome"/>
    <property type="evidence" value="ECO:0007669"/>
    <property type="project" value="TreeGrafter"/>
</dbReference>
<dbReference type="InterPro" id="IPR045146">
    <property type="entry name" value="SF3A1"/>
</dbReference>
<accession>G3B904</accession>
<evidence type="ECO:0000256" key="4">
    <source>
        <dbReference type="ARBA" id="ARBA00022737"/>
    </source>
</evidence>
<dbReference type="OrthoDB" id="447637at2759"/>
<dbReference type="GeneID" id="18247796"/>
<feature type="domain" description="SURP motif" evidence="8">
    <location>
        <begin position="107"/>
        <end position="152"/>
    </location>
</feature>
<dbReference type="AlphaFoldDB" id="G3B904"/>
<feature type="domain" description="SURP motif" evidence="8">
    <location>
        <begin position="20"/>
        <end position="62"/>
    </location>
</feature>
<evidence type="ECO:0000256" key="2">
    <source>
        <dbReference type="ARBA" id="ARBA00022664"/>
    </source>
</evidence>
<dbReference type="eggNOG" id="KOG0007">
    <property type="taxonomic scope" value="Eukaryota"/>
</dbReference>
<gene>
    <name evidence="9" type="ORF">CANTEDRAFT_115264</name>
</gene>
<keyword evidence="6" id="KW-0539">Nucleus</keyword>
<keyword evidence="4" id="KW-0677">Repeat</keyword>
<dbReference type="Pfam" id="PF01805">
    <property type="entry name" value="Surp"/>
    <property type="match status" value="2"/>
</dbReference>
<evidence type="ECO:0000256" key="1">
    <source>
        <dbReference type="ARBA" id="ARBA00004123"/>
    </source>
</evidence>
<dbReference type="PANTHER" id="PTHR15316">
    <property type="entry name" value="SPLICEOSOME ASSOCIATED PROTEIN 114/SWAP SPLICING FACTOR-RELATED"/>
    <property type="match status" value="1"/>
</dbReference>
<dbReference type="Pfam" id="PF12230">
    <property type="entry name" value="PRP21_like_P"/>
    <property type="match status" value="1"/>
</dbReference>
<evidence type="ECO:0000256" key="3">
    <source>
        <dbReference type="ARBA" id="ARBA00022728"/>
    </source>
</evidence>
<protein>
    <recommendedName>
        <fullName evidence="8">SURP motif domain-containing protein</fullName>
    </recommendedName>
</protein>
<dbReference type="InterPro" id="IPR022030">
    <property type="entry name" value="SF3A1_dom"/>
</dbReference>
<reference evidence="9 10" key="1">
    <citation type="journal article" date="2011" name="Proc. Natl. Acad. Sci. U.S.A.">
        <title>Comparative genomics of xylose-fermenting fungi for enhanced biofuel production.</title>
        <authorList>
            <person name="Wohlbach D.J."/>
            <person name="Kuo A."/>
            <person name="Sato T.K."/>
            <person name="Potts K.M."/>
            <person name="Salamov A.A."/>
            <person name="LaButti K.M."/>
            <person name="Sun H."/>
            <person name="Clum A."/>
            <person name="Pangilinan J.L."/>
            <person name="Lindquist E.A."/>
            <person name="Lucas S."/>
            <person name="Lapidus A."/>
            <person name="Jin M."/>
            <person name="Gunawan C."/>
            <person name="Balan V."/>
            <person name="Dale B.E."/>
            <person name="Jeffries T.W."/>
            <person name="Zinkel R."/>
            <person name="Barry K.W."/>
            <person name="Grigoriev I.V."/>
            <person name="Gasch A.P."/>
        </authorList>
    </citation>
    <scope>NUCLEOTIDE SEQUENCE [LARGE SCALE GENOMIC DNA]</scope>
    <source>
        <strain evidence="10">ATCC 10573 / BCRC 21748 / CBS 615 / JCM 9827 / NBRC 10315 / NRRL Y-1498 / VKM Y-70</strain>
    </source>
</reference>
<dbReference type="GO" id="GO:0005686">
    <property type="term" value="C:U2 snRNP"/>
    <property type="evidence" value="ECO:0007669"/>
    <property type="project" value="TreeGrafter"/>
</dbReference>
<keyword evidence="10" id="KW-1185">Reference proteome</keyword>
<dbReference type="PANTHER" id="PTHR15316:SF1">
    <property type="entry name" value="SPLICING FACTOR 3A SUBUNIT 1"/>
    <property type="match status" value="1"/>
</dbReference>
<evidence type="ECO:0000256" key="5">
    <source>
        <dbReference type="ARBA" id="ARBA00023187"/>
    </source>
</evidence>
<comment type="subcellular location">
    <subcellularLocation>
        <location evidence="1">Nucleus</location>
    </subcellularLocation>
</comment>
<dbReference type="GO" id="GO:0045292">
    <property type="term" value="P:mRNA cis splicing, via spliceosome"/>
    <property type="evidence" value="ECO:0007669"/>
    <property type="project" value="InterPro"/>
</dbReference>
<evidence type="ECO:0000313" key="10">
    <source>
        <dbReference type="Proteomes" id="UP000000707"/>
    </source>
</evidence>
<dbReference type="Proteomes" id="UP000000707">
    <property type="component" value="Unassembled WGS sequence"/>
</dbReference>
<sequence>MTGDGIPEDITVPPPDVRAVIDKTAEYVLKNGDSFETRLKANADSTTKFPFMFSTDAHYPYYQWKLGRHQVETKTPASTTSTKKLPEPPPLEFLSELPTVSPYDLTIIKLTALFVAHNGDKYQQELSHHQISRGNKAQFEFMNTSHSLYPVFQVFLHQYKRTIEVLLQNSSFVPLLPDSYHRAKHSKLNQVQHDTQKKERLARQTRYASVDWQDFTIVGKIEFDDIDKVTELAMPLKREDLIYRSLEAKAKAIEMPPVAVPATAGPDPELEAVSTVPKGMKVKSAGESRLKRKDKEPTIKCPITGKAIAESAFDEHIRILLRDPNYEQQKKNYIDKNFRYGSNLTNDEVYQNIKRLSRKRGSAPVPGTTVKRVGPSDK</sequence>
<evidence type="ECO:0000313" key="9">
    <source>
        <dbReference type="EMBL" id="EGV61822.1"/>
    </source>
</evidence>
<dbReference type="HOGENOM" id="CLU_013259_0_1_1"/>
<keyword evidence="3" id="KW-0747">Spliceosome</keyword>
<dbReference type="InterPro" id="IPR000061">
    <property type="entry name" value="Surp"/>
</dbReference>
<evidence type="ECO:0000259" key="8">
    <source>
        <dbReference type="PROSITE" id="PS50128"/>
    </source>
</evidence>
<proteinExistence type="predicted"/>
<dbReference type="KEGG" id="cten:18247796"/>
<dbReference type="SMART" id="SM00648">
    <property type="entry name" value="SWAP"/>
    <property type="match status" value="2"/>
</dbReference>
<feature type="region of interest" description="Disordered" evidence="7">
    <location>
        <begin position="356"/>
        <end position="378"/>
    </location>
</feature>
<dbReference type="STRING" id="590646.G3B904"/>
<dbReference type="GO" id="GO:0000381">
    <property type="term" value="P:regulation of alternative mRNA splicing, via spliceosome"/>
    <property type="evidence" value="ECO:0007669"/>
    <property type="project" value="TreeGrafter"/>
</dbReference>
<dbReference type="GO" id="GO:0003723">
    <property type="term" value="F:RNA binding"/>
    <property type="evidence" value="ECO:0007669"/>
    <property type="project" value="InterPro"/>
</dbReference>
<organism evidence="10">
    <name type="scientific">Candida tenuis (strain ATCC 10573 / BCRC 21748 / CBS 615 / JCM 9827 / NBRC 10315 / NRRL Y-1498 / VKM Y-70)</name>
    <name type="common">Yeast</name>
    <name type="synonym">Yamadazyma tenuis</name>
    <dbReference type="NCBI Taxonomy" id="590646"/>
    <lineage>
        <taxon>Eukaryota</taxon>
        <taxon>Fungi</taxon>
        <taxon>Dikarya</taxon>
        <taxon>Ascomycota</taxon>
        <taxon>Saccharomycotina</taxon>
        <taxon>Pichiomycetes</taxon>
        <taxon>Debaryomycetaceae</taxon>
        <taxon>Yamadazyma</taxon>
    </lineage>
</organism>
<feature type="non-terminal residue" evidence="9">
    <location>
        <position position="1"/>
    </location>
</feature>
<dbReference type="PROSITE" id="PS50128">
    <property type="entry name" value="SURP"/>
    <property type="match status" value="2"/>
</dbReference>
<dbReference type="InterPro" id="IPR035967">
    <property type="entry name" value="SWAP/Surp_sf"/>
</dbReference>
<dbReference type="FunFam" id="1.10.10.790:FF:000002">
    <property type="entry name" value="Splicing factor 3A subunit 1"/>
    <property type="match status" value="1"/>
</dbReference>
<keyword evidence="2" id="KW-0507">mRNA processing</keyword>
<dbReference type="EMBL" id="GL996527">
    <property type="protein sequence ID" value="EGV61822.1"/>
    <property type="molecule type" value="Genomic_DNA"/>
</dbReference>
<evidence type="ECO:0000256" key="7">
    <source>
        <dbReference type="SAM" id="MobiDB-lite"/>
    </source>
</evidence>
<evidence type="ECO:0000256" key="6">
    <source>
        <dbReference type="ARBA" id="ARBA00023242"/>
    </source>
</evidence>
<dbReference type="SUPFAM" id="SSF109905">
    <property type="entry name" value="Surp module (SWAP domain)"/>
    <property type="match status" value="2"/>
</dbReference>